<feature type="chain" id="PRO_5037757550" evidence="2">
    <location>
        <begin position="27"/>
        <end position="143"/>
    </location>
</feature>
<dbReference type="EMBL" id="JADWYS010000001">
    <property type="protein sequence ID" value="MBG9387169.1"/>
    <property type="molecule type" value="Genomic_DNA"/>
</dbReference>
<evidence type="ECO:0000313" key="4">
    <source>
        <dbReference type="Proteomes" id="UP000651050"/>
    </source>
</evidence>
<proteinExistence type="predicted"/>
<evidence type="ECO:0000256" key="1">
    <source>
        <dbReference type="SAM" id="MobiDB-lite"/>
    </source>
</evidence>
<reference evidence="3" key="1">
    <citation type="submission" date="2020-11" db="EMBL/GenBank/DDBJ databases">
        <title>Bacterial whole genome sequence for Caenimonas sp. DR4.4.</title>
        <authorList>
            <person name="Le V."/>
            <person name="Ko S.-R."/>
            <person name="Ahn C.-Y."/>
            <person name="Oh H.-M."/>
        </authorList>
    </citation>
    <scope>NUCLEOTIDE SEQUENCE</scope>
    <source>
        <strain evidence="3">DR4.4</strain>
    </source>
</reference>
<gene>
    <name evidence="3" type="ORF">I5803_03995</name>
</gene>
<evidence type="ECO:0000313" key="3">
    <source>
        <dbReference type="EMBL" id="MBG9387169.1"/>
    </source>
</evidence>
<protein>
    <submittedName>
        <fullName evidence="3">YXWGXW repeat-containing protein</fullName>
    </submittedName>
</protein>
<dbReference type="AlphaFoldDB" id="A0A931MFP1"/>
<dbReference type="SUPFAM" id="SSF103647">
    <property type="entry name" value="TSP type-3 repeat"/>
    <property type="match status" value="1"/>
</dbReference>
<dbReference type="InterPro" id="IPR024447">
    <property type="entry name" value="YXWGXW_rpt"/>
</dbReference>
<feature type="signal peptide" evidence="2">
    <location>
        <begin position="1"/>
        <end position="26"/>
    </location>
</feature>
<dbReference type="Pfam" id="PF12779">
    <property type="entry name" value="WXXGXW"/>
    <property type="match status" value="1"/>
</dbReference>
<dbReference type="RefSeq" id="WP_196985111.1">
    <property type="nucleotide sequence ID" value="NZ_JADWYS010000001.1"/>
</dbReference>
<dbReference type="GO" id="GO:0005509">
    <property type="term" value="F:calcium ion binding"/>
    <property type="evidence" value="ECO:0007669"/>
    <property type="project" value="InterPro"/>
</dbReference>
<keyword evidence="4" id="KW-1185">Reference proteome</keyword>
<dbReference type="InterPro" id="IPR028974">
    <property type="entry name" value="TSP_type-3_rpt"/>
</dbReference>
<name>A0A931MFP1_9BURK</name>
<comment type="caution">
    <text evidence="3">The sequence shown here is derived from an EMBL/GenBank/DDBJ whole genome shotgun (WGS) entry which is preliminary data.</text>
</comment>
<organism evidence="3 4">
    <name type="scientific">Caenimonas aquaedulcis</name>
    <dbReference type="NCBI Taxonomy" id="2793270"/>
    <lineage>
        <taxon>Bacteria</taxon>
        <taxon>Pseudomonadati</taxon>
        <taxon>Pseudomonadota</taxon>
        <taxon>Betaproteobacteria</taxon>
        <taxon>Burkholderiales</taxon>
        <taxon>Comamonadaceae</taxon>
        <taxon>Caenimonas</taxon>
    </lineage>
</organism>
<feature type="region of interest" description="Disordered" evidence="1">
    <location>
        <begin position="107"/>
        <end position="143"/>
    </location>
</feature>
<sequence length="143" mass="16467">MLKKTLMSAVLAASGVAALLPMAASAQQYIVRVAPPPAIVETVPAPRPGYVWAEGHHEWRGNHYVWVQGHWLRERPGYAWNNPHWVQRGNGEWVLLGGNWDRHERQAYRDRDRDGVPNRWDHDRDGDGVPNHRDRYPGDPRRS</sequence>
<dbReference type="Gene3D" id="4.10.1080.10">
    <property type="entry name" value="TSP type-3 repeat"/>
    <property type="match status" value="1"/>
</dbReference>
<keyword evidence="2" id="KW-0732">Signal</keyword>
<evidence type="ECO:0000256" key="2">
    <source>
        <dbReference type="SAM" id="SignalP"/>
    </source>
</evidence>
<dbReference type="Proteomes" id="UP000651050">
    <property type="component" value="Unassembled WGS sequence"/>
</dbReference>
<accession>A0A931MFP1</accession>